<evidence type="ECO:0000256" key="7">
    <source>
        <dbReference type="ARBA" id="ARBA00047647"/>
    </source>
</evidence>
<evidence type="ECO:0000256" key="9">
    <source>
        <dbReference type="PIRNR" id="PIRNR038994"/>
    </source>
</evidence>
<feature type="binding site" evidence="11">
    <location>
        <begin position="213"/>
        <end position="214"/>
    </location>
    <ligand>
        <name>substrate</name>
    </ligand>
</feature>
<dbReference type="GO" id="GO:0008448">
    <property type="term" value="F:N-acetylglucosamine-6-phosphate deacetylase activity"/>
    <property type="evidence" value="ECO:0007669"/>
    <property type="project" value="UniProtKB-EC"/>
</dbReference>
<keyword evidence="6 9" id="KW-0119">Carbohydrate metabolism</keyword>
<evidence type="ECO:0000256" key="12">
    <source>
        <dbReference type="PIRSR" id="PIRSR038994-3"/>
    </source>
</evidence>
<evidence type="ECO:0000256" key="6">
    <source>
        <dbReference type="ARBA" id="ARBA00023277"/>
    </source>
</evidence>
<feature type="domain" description="Amidohydrolase-related" evidence="13">
    <location>
        <begin position="49"/>
        <end position="374"/>
    </location>
</feature>
<dbReference type="GO" id="GO:0006046">
    <property type="term" value="P:N-acetylglucosamine catabolic process"/>
    <property type="evidence" value="ECO:0007669"/>
    <property type="project" value="TreeGrafter"/>
</dbReference>
<keyword evidence="5 9" id="KW-0378">Hydrolase</keyword>
<dbReference type="NCBIfam" id="TIGR00221">
    <property type="entry name" value="nagA"/>
    <property type="match status" value="1"/>
</dbReference>
<reference evidence="14 15" key="1">
    <citation type="submission" date="2018-11" db="EMBL/GenBank/DDBJ databases">
        <title>Genomic Encyclopedia of Type Strains, Phase IV (KMG-IV): sequencing the most valuable type-strain genomes for metagenomic binning, comparative biology and taxonomic classification.</title>
        <authorList>
            <person name="Goeker M."/>
        </authorList>
    </citation>
    <scope>NUCLEOTIDE SEQUENCE [LARGE SCALE GENOMIC DNA]</scope>
    <source>
        <strain evidence="14 15">DSM 29158</strain>
    </source>
</reference>
<evidence type="ECO:0000256" key="3">
    <source>
        <dbReference type="ARBA" id="ARBA00018029"/>
    </source>
</evidence>
<dbReference type="InterPro" id="IPR011059">
    <property type="entry name" value="Metal-dep_hydrolase_composite"/>
</dbReference>
<dbReference type="InterPro" id="IPR032466">
    <property type="entry name" value="Metal_Hydrolase"/>
</dbReference>
<evidence type="ECO:0000313" key="14">
    <source>
        <dbReference type="EMBL" id="RPF55214.1"/>
    </source>
</evidence>
<accession>A0A3N5BC83</accession>
<name>A0A3N5BC83_9BACL</name>
<evidence type="ECO:0000256" key="5">
    <source>
        <dbReference type="ARBA" id="ARBA00022801"/>
    </source>
</evidence>
<feature type="binding site" evidence="11">
    <location>
        <begin position="301"/>
        <end position="303"/>
    </location>
    <ligand>
        <name>substrate</name>
    </ligand>
</feature>
<evidence type="ECO:0000256" key="2">
    <source>
        <dbReference type="ARBA" id="ARBA00011899"/>
    </source>
</evidence>
<dbReference type="PIRSF" id="PIRSF038994">
    <property type="entry name" value="NagA"/>
    <property type="match status" value="1"/>
</dbReference>
<feature type="active site" description="Proton donor/acceptor" evidence="10">
    <location>
        <position position="268"/>
    </location>
</feature>
<protein>
    <recommendedName>
        <fullName evidence="3">N-acetylglucosamine-6-phosphate deacetylase</fullName>
        <ecNumber evidence="2">3.5.1.25</ecNumber>
    </recommendedName>
</protein>
<dbReference type="PANTHER" id="PTHR11113:SF14">
    <property type="entry name" value="N-ACETYLGLUCOSAMINE-6-PHOSPHATE DEACETYLASE"/>
    <property type="match status" value="1"/>
</dbReference>
<dbReference type="AlphaFoldDB" id="A0A3N5BC83"/>
<sequence length="380" mass="41894">MIIAGGTICSENRQIKNGAIEIEGKKIKAIYNNVNDLVVDLHIDDDALIIPGAIDTHIHGANSFDTMDATFESLEGLSNYLPSTGTTSFMPTTMTTDISSINNALNTVYQYQEKVSGACIIGVHLEGPFISPVYPGAQDPKHIMKPTHNHLYSLVSKYPGLIKQMTFAPEEVEDSSFYQLINDNGIVPSFGHTNATADQLKNTSINKATHLYNAMRPLHHRELGVVGYSLMNDDIDVELIVDGIHITEDVVHFTYKSKSSERIILITDSMRAAGLSDGDYDLGGQPVYVKDQKATLRDGTIAGSTLTMNQALKNMHRYTQCDINALIEMSATNPAKLFNLYDRKGSISVGKDADLVIYDQNFKVLYTFVEGQLVYTSKEN</sequence>
<keyword evidence="4 12" id="KW-0479">Metal-binding</keyword>
<dbReference type="Proteomes" id="UP000277108">
    <property type="component" value="Unassembled WGS sequence"/>
</dbReference>
<feature type="binding site" evidence="12">
    <location>
        <position position="126"/>
    </location>
    <ligand>
        <name>Zn(2+)</name>
        <dbReference type="ChEBI" id="CHEBI:29105"/>
    </ligand>
</feature>
<organism evidence="14 15">
    <name type="scientific">Abyssicoccus albus</name>
    <dbReference type="NCBI Taxonomy" id="1817405"/>
    <lineage>
        <taxon>Bacteria</taxon>
        <taxon>Bacillati</taxon>
        <taxon>Bacillota</taxon>
        <taxon>Bacilli</taxon>
        <taxon>Bacillales</taxon>
        <taxon>Abyssicoccaceae</taxon>
    </lineage>
</organism>
<dbReference type="RefSeq" id="WP_123808275.1">
    <property type="nucleotide sequence ID" value="NZ_RKRK01000004.1"/>
</dbReference>
<evidence type="ECO:0000256" key="1">
    <source>
        <dbReference type="ARBA" id="ARBA00010716"/>
    </source>
</evidence>
<dbReference type="FunFam" id="3.20.20.140:FF:000004">
    <property type="entry name" value="N-acetylglucosamine-6-phosphate deacetylase"/>
    <property type="match status" value="1"/>
</dbReference>
<dbReference type="EC" id="3.5.1.25" evidence="2"/>
<comment type="catalytic activity">
    <reaction evidence="7">
        <text>N-acetyl-D-glucosamine 6-phosphate + H2O = D-glucosamine 6-phosphate + acetate</text>
        <dbReference type="Rhea" id="RHEA:22936"/>
        <dbReference type="ChEBI" id="CHEBI:15377"/>
        <dbReference type="ChEBI" id="CHEBI:30089"/>
        <dbReference type="ChEBI" id="CHEBI:57513"/>
        <dbReference type="ChEBI" id="CHEBI:58725"/>
        <dbReference type="EC" id="3.5.1.25"/>
    </reaction>
</comment>
<keyword evidence="15" id="KW-1185">Reference proteome</keyword>
<dbReference type="Pfam" id="PF01979">
    <property type="entry name" value="Amidohydro_1"/>
    <property type="match status" value="1"/>
</dbReference>
<feature type="binding site" evidence="11">
    <location>
        <position position="245"/>
    </location>
    <ligand>
        <name>substrate</name>
    </ligand>
</feature>
<dbReference type="InterPro" id="IPR006680">
    <property type="entry name" value="Amidohydro-rel"/>
</dbReference>
<feature type="binding site" evidence="12">
    <location>
        <position position="210"/>
    </location>
    <ligand>
        <name>Zn(2+)</name>
        <dbReference type="ChEBI" id="CHEBI:29105"/>
    </ligand>
</feature>
<comment type="caution">
    <text evidence="14">The sequence shown here is derived from an EMBL/GenBank/DDBJ whole genome shotgun (WGS) entry which is preliminary data.</text>
</comment>
<evidence type="ECO:0000256" key="10">
    <source>
        <dbReference type="PIRSR" id="PIRSR038994-1"/>
    </source>
</evidence>
<evidence type="ECO:0000256" key="8">
    <source>
        <dbReference type="ARBA" id="ARBA00060590"/>
    </source>
</evidence>
<dbReference type="Gene3D" id="2.30.40.10">
    <property type="entry name" value="Urease, subunit C, domain 1"/>
    <property type="match status" value="1"/>
</dbReference>
<comment type="cofactor">
    <cofactor evidence="12">
        <name>a divalent metal cation</name>
        <dbReference type="ChEBI" id="CHEBI:60240"/>
    </cofactor>
    <text evidence="12">Binds 1 divalent metal cation per subunit.</text>
</comment>
<feature type="binding site" evidence="11">
    <location>
        <position position="137"/>
    </location>
    <ligand>
        <name>substrate</name>
    </ligand>
</feature>
<dbReference type="InterPro" id="IPR003764">
    <property type="entry name" value="GlcNAc_6-P_deAcase"/>
</dbReference>
<dbReference type="PANTHER" id="PTHR11113">
    <property type="entry name" value="N-ACETYLGLUCOSAMINE-6-PHOSPHATE DEACETYLASE"/>
    <property type="match status" value="1"/>
</dbReference>
<evidence type="ECO:0000256" key="4">
    <source>
        <dbReference type="ARBA" id="ARBA00022723"/>
    </source>
</evidence>
<proteinExistence type="inferred from homology"/>
<comment type="pathway">
    <text evidence="8">Amino-sugar metabolism; N-acetylneuraminate degradation; D-fructose 6-phosphate from N-acetylneuraminate: step 4/5.</text>
</comment>
<dbReference type="EMBL" id="RKRK01000004">
    <property type="protein sequence ID" value="RPF55214.1"/>
    <property type="molecule type" value="Genomic_DNA"/>
</dbReference>
<evidence type="ECO:0000256" key="11">
    <source>
        <dbReference type="PIRSR" id="PIRSR038994-2"/>
    </source>
</evidence>
<comment type="similarity">
    <text evidence="1 9">Belongs to the metallo-dependent hydrolases superfamily. NagA family.</text>
</comment>
<evidence type="ECO:0000259" key="13">
    <source>
        <dbReference type="Pfam" id="PF01979"/>
    </source>
</evidence>
<dbReference type="SUPFAM" id="SSF51338">
    <property type="entry name" value="Composite domain of metallo-dependent hydrolases"/>
    <property type="match status" value="1"/>
</dbReference>
<dbReference type="OrthoDB" id="9776488at2"/>
<feature type="binding site" evidence="12">
    <location>
        <position position="192"/>
    </location>
    <ligand>
        <name>Zn(2+)</name>
        <dbReference type="ChEBI" id="CHEBI:29105"/>
    </ligand>
</feature>
<evidence type="ECO:0000313" key="15">
    <source>
        <dbReference type="Proteomes" id="UP000277108"/>
    </source>
</evidence>
<dbReference type="SUPFAM" id="SSF51556">
    <property type="entry name" value="Metallo-dependent hydrolases"/>
    <property type="match status" value="1"/>
</dbReference>
<dbReference type="CDD" id="cd00854">
    <property type="entry name" value="NagA"/>
    <property type="match status" value="1"/>
</dbReference>
<dbReference type="GO" id="GO:0046872">
    <property type="term" value="F:metal ion binding"/>
    <property type="evidence" value="ECO:0007669"/>
    <property type="project" value="UniProtKB-KW"/>
</dbReference>
<dbReference type="Gene3D" id="3.20.20.140">
    <property type="entry name" value="Metal-dependent hydrolases"/>
    <property type="match status" value="1"/>
</dbReference>
<gene>
    <name evidence="14" type="ORF">EDD62_1539</name>
</gene>
<feature type="binding site" evidence="11">
    <location>
        <position position="221"/>
    </location>
    <ligand>
        <name>substrate</name>
    </ligand>
</feature>